<protein>
    <submittedName>
        <fullName evidence="2">RNA-directed DNA polymerase, eukaryota, reverse transcriptase zinc-binding domain protein</fullName>
    </submittedName>
</protein>
<evidence type="ECO:0000313" key="2">
    <source>
        <dbReference type="EMBL" id="GEZ47381.1"/>
    </source>
</evidence>
<keyword evidence="2" id="KW-0548">Nucleotidyltransferase</keyword>
<keyword evidence="2" id="KW-0808">Transferase</keyword>
<feature type="transmembrane region" description="Helical" evidence="1">
    <location>
        <begin position="82"/>
        <end position="102"/>
    </location>
</feature>
<proteinExistence type="predicted"/>
<evidence type="ECO:0000256" key="1">
    <source>
        <dbReference type="SAM" id="Phobius"/>
    </source>
</evidence>
<accession>A0A699ICE1</accession>
<dbReference type="GO" id="GO:0003964">
    <property type="term" value="F:RNA-directed DNA polymerase activity"/>
    <property type="evidence" value="ECO:0007669"/>
    <property type="project" value="UniProtKB-KW"/>
</dbReference>
<dbReference type="PANTHER" id="PTHR33116:SF79">
    <property type="entry name" value="REVERSE TRANSCRIPTASE DOMAIN, ZINC FINGER, CCHC-TYPE-RELATED"/>
    <property type="match status" value="1"/>
</dbReference>
<name>A0A699ICE1_TANCI</name>
<organism evidence="2">
    <name type="scientific">Tanacetum cinerariifolium</name>
    <name type="common">Dalmatian daisy</name>
    <name type="synonym">Chrysanthemum cinerariifolium</name>
    <dbReference type="NCBI Taxonomy" id="118510"/>
    <lineage>
        <taxon>Eukaryota</taxon>
        <taxon>Viridiplantae</taxon>
        <taxon>Streptophyta</taxon>
        <taxon>Embryophyta</taxon>
        <taxon>Tracheophyta</taxon>
        <taxon>Spermatophyta</taxon>
        <taxon>Magnoliopsida</taxon>
        <taxon>eudicotyledons</taxon>
        <taxon>Gunneridae</taxon>
        <taxon>Pentapetalae</taxon>
        <taxon>asterids</taxon>
        <taxon>campanulids</taxon>
        <taxon>Asterales</taxon>
        <taxon>Asteraceae</taxon>
        <taxon>Asteroideae</taxon>
        <taxon>Anthemideae</taxon>
        <taxon>Anthemidinae</taxon>
        <taxon>Tanacetum</taxon>
    </lineage>
</organism>
<keyword evidence="1" id="KW-1133">Transmembrane helix</keyword>
<dbReference type="AlphaFoldDB" id="A0A699ICE1"/>
<dbReference type="PANTHER" id="PTHR33116">
    <property type="entry name" value="REVERSE TRANSCRIPTASE ZINC-BINDING DOMAIN-CONTAINING PROTEIN-RELATED-RELATED"/>
    <property type="match status" value="1"/>
</dbReference>
<sequence>MLKCFERASDLSINFSKSKFMGLTVSIENVEEVTRHIGCGILNTPFSFLGSKVRGCMSRIKSWDEVIDKMVNRLSKWKMKTLSIGGFYVGSIMYGIYSVSFFNGNDLDSKRSIWVSWNKVLTSKEKGGFGVSSLFALNRALMFKWVWRFFNQIDSLWVRVIHAIDGVDGRIGRAGNADIR</sequence>
<dbReference type="EMBL" id="BKCJ010283236">
    <property type="protein sequence ID" value="GEZ47381.1"/>
    <property type="molecule type" value="Genomic_DNA"/>
</dbReference>
<keyword evidence="2" id="KW-0695">RNA-directed DNA polymerase</keyword>
<keyword evidence="1" id="KW-0472">Membrane</keyword>
<comment type="caution">
    <text evidence="2">The sequence shown here is derived from an EMBL/GenBank/DDBJ whole genome shotgun (WGS) entry which is preliminary data.</text>
</comment>
<gene>
    <name evidence="2" type="ORF">Tci_519354</name>
</gene>
<reference evidence="2" key="1">
    <citation type="journal article" date="2019" name="Sci. Rep.">
        <title>Draft genome of Tanacetum cinerariifolium, the natural source of mosquito coil.</title>
        <authorList>
            <person name="Yamashiro T."/>
            <person name="Shiraishi A."/>
            <person name="Satake H."/>
            <person name="Nakayama K."/>
        </authorList>
    </citation>
    <scope>NUCLEOTIDE SEQUENCE</scope>
</reference>
<keyword evidence="1" id="KW-0812">Transmembrane</keyword>